<feature type="transmembrane region" description="Helical" evidence="6">
    <location>
        <begin position="210"/>
        <end position="228"/>
    </location>
</feature>
<keyword evidence="5 6" id="KW-0472">Membrane</keyword>
<feature type="transmembrane region" description="Helical" evidence="6">
    <location>
        <begin position="94"/>
        <end position="112"/>
    </location>
</feature>
<evidence type="ECO:0000259" key="7">
    <source>
        <dbReference type="Pfam" id="PF00892"/>
    </source>
</evidence>
<comment type="subcellular location">
    <subcellularLocation>
        <location evidence="1">Membrane</location>
        <topology evidence="1">Multi-pass membrane protein</topology>
    </subcellularLocation>
</comment>
<dbReference type="RefSeq" id="WP_011496031.1">
    <property type="nucleotide sequence ID" value="NC_007954.1"/>
</dbReference>
<dbReference type="InterPro" id="IPR000620">
    <property type="entry name" value="EamA_dom"/>
</dbReference>
<feature type="transmembrane region" description="Helical" evidence="6">
    <location>
        <begin position="67"/>
        <end position="88"/>
    </location>
</feature>
<feature type="transmembrane region" description="Helical" evidence="6">
    <location>
        <begin position="265"/>
        <end position="283"/>
    </location>
</feature>
<evidence type="ECO:0000256" key="5">
    <source>
        <dbReference type="ARBA" id="ARBA00023136"/>
    </source>
</evidence>
<organism evidence="8 9">
    <name type="scientific">Shewanella denitrificans (strain OS217 / ATCC BAA-1090 / DSM 15013)</name>
    <dbReference type="NCBI Taxonomy" id="318161"/>
    <lineage>
        <taxon>Bacteria</taxon>
        <taxon>Pseudomonadati</taxon>
        <taxon>Pseudomonadota</taxon>
        <taxon>Gammaproteobacteria</taxon>
        <taxon>Alteromonadales</taxon>
        <taxon>Shewanellaceae</taxon>
        <taxon>Shewanella</taxon>
    </lineage>
</organism>
<dbReference type="KEGG" id="sdn:Sden_1589"/>
<evidence type="ECO:0000256" key="1">
    <source>
        <dbReference type="ARBA" id="ARBA00004141"/>
    </source>
</evidence>
<feature type="transmembrane region" description="Helical" evidence="6">
    <location>
        <begin position="176"/>
        <end position="198"/>
    </location>
</feature>
<evidence type="ECO:0000313" key="9">
    <source>
        <dbReference type="Proteomes" id="UP000001982"/>
    </source>
</evidence>
<proteinExistence type="inferred from homology"/>
<name>Q12NV3_SHEDO</name>
<dbReference type="eggNOG" id="COG0697">
    <property type="taxonomic scope" value="Bacteria"/>
</dbReference>
<comment type="similarity">
    <text evidence="2">Belongs to the EamA transporter family.</text>
</comment>
<dbReference type="AlphaFoldDB" id="Q12NV3"/>
<dbReference type="HOGENOM" id="CLU_033863_2_2_6"/>
<dbReference type="InterPro" id="IPR037185">
    <property type="entry name" value="EmrE-like"/>
</dbReference>
<dbReference type="Pfam" id="PF00892">
    <property type="entry name" value="EamA"/>
    <property type="match status" value="2"/>
</dbReference>
<dbReference type="SUPFAM" id="SSF103481">
    <property type="entry name" value="Multidrug resistance efflux transporter EmrE"/>
    <property type="match status" value="2"/>
</dbReference>
<dbReference type="EMBL" id="CP000302">
    <property type="protein sequence ID" value="ABE54873.1"/>
    <property type="molecule type" value="Genomic_DNA"/>
</dbReference>
<keyword evidence="4 6" id="KW-1133">Transmembrane helix</keyword>
<evidence type="ECO:0000313" key="8">
    <source>
        <dbReference type="EMBL" id="ABE54873.1"/>
    </source>
</evidence>
<feature type="domain" description="EamA" evidence="7">
    <location>
        <begin position="147"/>
        <end position="281"/>
    </location>
</feature>
<feature type="transmembrane region" description="Helical" evidence="6">
    <location>
        <begin position="119"/>
        <end position="137"/>
    </location>
</feature>
<keyword evidence="3 6" id="KW-0812">Transmembrane</keyword>
<accession>Q12NV3</accession>
<evidence type="ECO:0000256" key="4">
    <source>
        <dbReference type="ARBA" id="ARBA00022989"/>
    </source>
</evidence>
<keyword evidence="9" id="KW-1185">Reference proteome</keyword>
<protein>
    <recommendedName>
        <fullName evidence="7">EamA domain-containing protein</fullName>
    </recommendedName>
</protein>
<feature type="transmembrane region" description="Helical" evidence="6">
    <location>
        <begin position="235"/>
        <end position="259"/>
    </location>
</feature>
<dbReference type="OrthoDB" id="5430053at2"/>
<dbReference type="Proteomes" id="UP000001982">
    <property type="component" value="Chromosome"/>
</dbReference>
<evidence type="ECO:0000256" key="6">
    <source>
        <dbReference type="SAM" id="Phobius"/>
    </source>
</evidence>
<sequence>MKTPSLWFNLLLTSLAPLVWGSTYIVTTQMLPADLPLLASTLRALPAGLLLVMIYRKMPIGHWWLKIALLGMLNIGVFFYCLFSAAYYLPGGTAAVIMSCQPLLVMALSALLFKEKITLVSIIALALGVAGIALLALKGNMVLNLQGIAFGLAGAASMALGLVLTKYWGKPANFSLIDFTGWQLTFGGMALLPITLYLEGIPPSLTEVNILGYSYLCIIGSVVGYMIWFRGIAHLPVVTSSFLGFLSPISAGVLGYLILDEQLTPMQWLGVLAILIAILLNRVTSQKKAKPQTPASAPKTELMNANLVGNGLDRKDEMNATRFI</sequence>
<gene>
    <name evidence="8" type="ordered locus">Sden_1589</name>
</gene>
<evidence type="ECO:0000256" key="3">
    <source>
        <dbReference type="ARBA" id="ARBA00022692"/>
    </source>
</evidence>
<feature type="transmembrane region" description="Helical" evidence="6">
    <location>
        <begin position="37"/>
        <end position="55"/>
    </location>
</feature>
<dbReference type="InterPro" id="IPR050638">
    <property type="entry name" value="AA-Vitamin_Transporters"/>
</dbReference>
<dbReference type="PANTHER" id="PTHR32322:SF2">
    <property type="entry name" value="EAMA DOMAIN-CONTAINING PROTEIN"/>
    <property type="match status" value="1"/>
</dbReference>
<reference evidence="8 9" key="1">
    <citation type="submission" date="2006-03" db="EMBL/GenBank/DDBJ databases">
        <title>Complete sequence of Shewanella denitrificans OS217.</title>
        <authorList>
            <consortium name="US DOE Joint Genome Institute"/>
            <person name="Copeland A."/>
            <person name="Lucas S."/>
            <person name="Lapidus A."/>
            <person name="Barry K."/>
            <person name="Detter J.C."/>
            <person name="Glavina del Rio T."/>
            <person name="Hammon N."/>
            <person name="Israni S."/>
            <person name="Dalin E."/>
            <person name="Tice H."/>
            <person name="Pitluck S."/>
            <person name="Brettin T."/>
            <person name="Bruce D."/>
            <person name="Han C."/>
            <person name="Tapia R."/>
            <person name="Gilna P."/>
            <person name="Kiss H."/>
            <person name="Schmutz J."/>
            <person name="Larimer F."/>
            <person name="Land M."/>
            <person name="Hauser L."/>
            <person name="Kyrpides N."/>
            <person name="Lykidis A."/>
            <person name="Richardson P."/>
        </authorList>
    </citation>
    <scope>NUCLEOTIDE SEQUENCE [LARGE SCALE GENOMIC DNA]</scope>
    <source>
        <strain evidence="9">OS217 / ATCC BAA-1090 / DSM 15013</strain>
    </source>
</reference>
<evidence type="ECO:0000256" key="2">
    <source>
        <dbReference type="ARBA" id="ARBA00007362"/>
    </source>
</evidence>
<feature type="transmembrane region" description="Helical" evidence="6">
    <location>
        <begin position="143"/>
        <end position="164"/>
    </location>
</feature>
<dbReference type="PANTHER" id="PTHR32322">
    <property type="entry name" value="INNER MEMBRANE TRANSPORTER"/>
    <property type="match status" value="1"/>
</dbReference>
<dbReference type="Gene3D" id="1.10.3730.20">
    <property type="match status" value="1"/>
</dbReference>
<feature type="domain" description="EamA" evidence="7">
    <location>
        <begin position="10"/>
        <end position="136"/>
    </location>
</feature>
<dbReference type="GO" id="GO:0016020">
    <property type="term" value="C:membrane"/>
    <property type="evidence" value="ECO:0007669"/>
    <property type="project" value="UniProtKB-SubCell"/>
</dbReference>
<dbReference type="STRING" id="318161.Sden_1589"/>